<feature type="domain" description="ABC transporter" evidence="4">
    <location>
        <begin position="2"/>
        <end position="239"/>
    </location>
</feature>
<keyword evidence="1" id="KW-0813">Transport</keyword>
<evidence type="ECO:0000256" key="2">
    <source>
        <dbReference type="ARBA" id="ARBA00022741"/>
    </source>
</evidence>
<dbReference type="InterPro" id="IPR003439">
    <property type="entry name" value="ABC_transporter-like_ATP-bd"/>
</dbReference>
<keyword evidence="2" id="KW-0547">Nucleotide-binding</keyword>
<dbReference type="InterPro" id="IPR003593">
    <property type="entry name" value="AAA+_ATPase"/>
</dbReference>
<comment type="caution">
    <text evidence="5">The sequence shown here is derived from an EMBL/GenBank/DDBJ whole genome shotgun (WGS) entry which is preliminary data.</text>
</comment>
<dbReference type="GO" id="GO:0016887">
    <property type="term" value="F:ATP hydrolysis activity"/>
    <property type="evidence" value="ECO:0007669"/>
    <property type="project" value="InterPro"/>
</dbReference>
<name>A0AAE3TBY6_9BACT</name>
<dbReference type="InterPro" id="IPR027417">
    <property type="entry name" value="P-loop_NTPase"/>
</dbReference>
<keyword evidence="6" id="KW-1185">Reference proteome</keyword>
<protein>
    <submittedName>
        <fullName evidence="5">ABC transporter ATP-binding protein</fullName>
    </submittedName>
</protein>
<organism evidence="5 6">
    <name type="scientific">Stygiobacter electus</name>
    <dbReference type="NCBI Taxonomy" id="3032292"/>
    <lineage>
        <taxon>Bacteria</taxon>
        <taxon>Pseudomonadati</taxon>
        <taxon>Ignavibacteriota</taxon>
        <taxon>Ignavibacteria</taxon>
        <taxon>Ignavibacteriales</taxon>
        <taxon>Melioribacteraceae</taxon>
        <taxon>Stygiobacter</taxon>
    </lineage>
</organism>
<dbReference type="RefSeq" id="WP_321535106.1">
    <property type="nucleotide sequence ID" value="NZ_JARGDL010000003.1"/>
</dbReference>
<gene>
    <name evidence="5" type="ORF">P0M35_04195</name>
</gene>
<dbReference type="Proteomes" id="UP001221302">
    <property type="component" value="Unassembled WGS sequence"/>
</dbReference>
<keyword evidence="3 5" id="KW-0067">ATP-binding</keyword>
<dbReference type="AlphaFoldDB" id="A0AAE3TBY6"/>
<evidence type="ECO:0000313" key="6">
    <source>
        <dbReference type="Proteomes" id="UP001221302"/>
    </source>
</evidence>
<evidence type="ECO:0000256" key="3">
    <source>
        <dbReference type="ARBA" id="ARBA00022840"/>
    </source>
</evidence>
<dbReference type="EMBL" id="JARGDL010000003">
    <property type="protein sequence ID" value="MDF1611340.1"/>
    <property type="molecule type" value="Genomic_DNA"/>
</dbReference>
<evidence type="ECO:0000259" key="4">
    <source>
        <dbReference type="PROSITE" id="PS50893"/>
    </source>
</evidence>
<dbReference type="PANTHER" id="PTHR43023">
    <property type="entry name" value="PROTEIN TRIGALACTOSYLDIACYLGLYCEROL 3, CHLOROPLASTIC"/>
    <property type="match status" value="1"/>
</dbReference>
<dbReference type="PANTHER" id="PTHR43023:SF6">
    <property type="entry name" value="INTERMEMBRANE PHOSPHOLIPID TRANSPORT SYSTEM ATP-BINDING PROTEIN MLAF"/>
    <property type="match status" value="1"/>
</dbReference>
<evidence type="ECO:0000313" key="5">
    <source>
        <dbReference type="EMBL" id="MDF1611340.1"/>
    </source>
</evidence>
<sequence>MIEIKNLHKSFGVNHVLRGVNLDIIQGESLAIIGRSGCGKSVLLKHIVALLFPDDGFVKFNGRIIHEMTTQELYEMRRKFGFLFQGAALFDSMTVEENVSLPLVETQKHLSKSEIKKIVEEKLDLVGLKNIGKLKPAELSGGMKKRVGLARALVTNPEYILYDEPTTGLDPVMSDAIDDLIKELNQKISVTSIIVTHDMFSVKNVADKIAMMHDGKIYFQGSYEELINSNDSVIQKFIQRSGF</sequence>
<dbReference type="InterPro" id="IPR017871">
    <property type="entry name" value="ABC_transporter-like_CS"/>
</dbReference>
<dbReference type="SUPFAM" id="SSF52540">
    <property type="entry name" value="P-loop containing nucleoside triphosphate hydrolases"/>
    <property type="match status" value="1"/>
</dbReference>
<dbReference type="Gene3D" id="3.40.50.300">
    <property type="entry name" value="P-loop containing nucleotide triphosphate hydrolases"/>
    <property type="match status" value="1"/>
</dbReference>
<dbReference type="PROSITE" id="PS50893">
    <property type="entry name" value="ABC_TRANSPORTER_2"/>
    <property type="match status" value="1"/>
</dbReference>
<evidence type="ECO:0000256" key="1">
    <source>
        <dbReference type="ARBA" id="ARBA00022448"/>
    </source>
</evidence>
<reference evidence="5" key="1">
    <citation type="submission" date="2023-03" db="EMBL/GenBank/DDBJ databases">
        <title>Stygiobacter electus gen. nov., sp. nov., facultatively anaerobic thermotolerant bacterium of the class Ignavibacteria from a well of Yessentuki mineral water deposit.</title>
        <authorList>
            <person name="Podosokorskaya O.A."/>
            <person name="Elcheninov A.G."/>
            <person name="Petrova N.F."/>
            <person name="Zavarzina D.G."/>
            <person name="Kublanov I.V."/>
            <person name="Merkel A.Y."/>
        </authorList>
    </citation>
    <scope>NUCLEOTIDE SEQUENCE</scope>
    <source>
        <strain evidence="5">09-Me</strain>
    </source>
</reference>
<proteinExistence type="predicted"/>
<dbReference type="PROSITE" id="PS00211">
    <property type="entry name" value="ABC_TRANSPORTER_1"/>
    <property type="match status" value="1"/>
</dbReference>
<dbReference type="CDD" id="cd03261">
    <property type="entry name" value="ABC_Org_Solvent_Resistant"/>
    <property type="match status" value="1"/>
</dbReference>
<dbReference type="Pfam" id="PF00005">
    <property type="entry name" value="ABC_tran"/>
    <property type="match status" value="1"/>
</dbReference>
<accession>A0AAE3TBY6</accession>
<dbReference type="GO" id="GO:0005524">
    <property type="term" value="F:ATP binding"/>
    <property type="evidence" value="ECO:0007669"/>
    <property type="project" value="UniProtKB-KW"/>
</dbReference>
<dbReference type="SMART" id="SM00382">
    <property type="entry name" value="AAA"/>
    <property type="match status" value="1"/>
</dbReference>